<evidence type="ECO:0000313" key="8">
    <source>
        <dbReference type="EMBL" id="MEU1954588.1"/>
    </source>
</evidence>
<proteinExistence type="inferred from homology"/>
<dbReference type="Proteomes" id="UP001550628">
    <property type="component" value="Unassembled WGS sequence"/>
</dbReference>
<evidence type="ECO:0000256" key="5">
    <source>
        <dbReference type="ARBA" id="ARBA00022989"/>
    </source>
</evidence>
<evidence type="ECO:0000256" key="3">
    <source>
        <dbReference type="ARBA" id="ARBA00022475"/>
    </source>
</evidence>
<protein>
    <submittedName>
        <fullName evidence="8">Na(+)/H(+) antiporter subunit C</fullName>
    </submittedName>
</protein>
<organism evidence="8 9">
    <name type="scientific">Nocardia rhamnosiphila</name>
    <dbReference type="NCBI Taxonomy" id="426716"/>
    <lineage>
        <taxon>Bacteria</taxon>
        <taxon>Bacillati</taxon>
        <taxon>Actinomycetota</taxon>
        <taxon>Actinomycetes</taxon>
        <taxon>Mycobacteriales</taxon>
        <taxon>Nocardiaceae</taxon>
        <taxon>Nocardia</taxon>
    </lineage>
</organism>
<gene>
    <name evidence="8" type="ORF">ABZ510_22310</name>
</gene>
<evidence type="ECO:0000313" key="9">
    <source>
        <dbReference type="Proteomes" id="UP001550628"/>
    </source>
</evidence>
<comment type="caution">
    <text evidence="8">The sequence shown here is derived from an EMBL/GenBank/DDBJ whole genome shotgun (WGS) entry which is preliminary data.</text>
</comment>
<dbReference type="PANTHER" id="PTHR34583:SF2">
    <property type="entry name" value="ANTIPORTER SUBUNIT MNHC2-RELATED"/>
    <property type="match status" value="1"/>
</dbReference>
<name>A0ABV2WUP8_9NOCA</name>
<dbReference type="NCBIfam" id="NF005929">
    <property type="entry name" value="PRK07946.1"/>
    <property type="match status" value="1"/>
</dbReference>
<evidence type="ECO:0000256" key="6">
    <source>
        <dbReference type="ARBA" id="ARBA00023136"/>
    </source>
</evidence>
<keyword evidence="9" id="KW-1185">Reference proteome</keyword>
<dbReference type="InterPro" id="IPR039428">
    <property type="entry name" value="NUOK/Mnh_C1-like"/>
</dbReference>
<accession>A0ABV2WUP8</accession>
<keyword evidence="3" id="KW-1003">Cell membrane</keyword>
<dbReference type="GeneID" id="96246521"/>
<reference evidence="8 9" key="1">
    <citation type="submission" date="2024-06" db="EMBL/GenBank/DDBJ databases">
        <title>The Natural Products Discovery Center: Release of the First 8490 Sequenced Strains for Exploring Actinobacteria Biosynthetic Diversity.</title>
        <authorList>
            <person name="Kalkreuter E."/>
            <person name="Kautsar S.A."/>
            <person name="Yang D."/>
            <person name="Bader C.D."/>
            <person name="Teijaro C.N."/>
            <person name="Fluegel L."/>
            <person name="Davis C.M."/>
            <person name="Simpson J.R."/>
            <person name="Lauterbach L."/>
            <person name="Steele A.D."/>
            <person name="Gui C."/>
            <person name="Meng S."/>
            <person name="Li G."/>
            <person name="Viehrig K."/>
            <person name="Ye F."/>
            <person name="Su P."/>
            <person name="Kiefer A.F."/>
            <person name="Nichols A."/>
            <person name="Cepeda A.J."/>
            <person name="Yan W."/>
            <person name="Fan B."/>
            <person name="Jiang Y."/>
            <person name="Adhikari A."/>
            <person name="Zheng C.-J."/>
            <person name="Schuster L."/>
            <person name="Cowan T.M."/>
            <person name="Smanski M.J."/>
            <person name="Chevrette M.G."/>
            <person name="De Carvalho L.P.S."/>
            <person name="Shen B."/>
        </authorList>
    </citation>
    <scope>NUCLEOTIDE SEQUENCE [LARGE SCALE GENOMIC DNA]</scope>
    <source>
        <strain evidence="8 9">NPDC019708</strain>
    </source>
</reference>
<keyword evidence="5 7" id="KW-1133">Transmembrane helix</keyword>
<dbReference type="InterPro" id="IPR050601">
    <property type="entry name" value="CPA3_antiporter_subunitC"/>
</dbReference>
<dbReference type="RefSeq" id="WP_030524673.1">
    <property type="nucleotide sequence ID" value="NZ_JBEXYG010000023.1"/>
</dbReference>
<feature type="transmembrane region" description="Helical" evidence="7">
    <location>
        <begin position="30"/>
        <end position="51"/>
    </location>
</feature>
<dbReference type="EMBL" id="JBEYBF010000016">
    <property type="protein sequence ID" value="MEU1954588.1"/>
    <property type="molecule type" value="Genomic_DNA"/>
</dbReference>
<dbReference type="Pfam" id="PF00420">
    <property type="entry name" value="Oxidored_q2"/>
    <property type="match status" value="1"/>
</dbReference>
<feature type="transmembrane region" description="Helical" evidence="7">
    <location>
        <begin position="6"/>
        <end position="23"/>
    </location>
</feature>
<keyword evidence="4 7" id="KW-0812">Transmembrane</keyword>
<evidence type="ECO:0000256" key="2">
    <source>
        <dbReference type="ARBA" id="ARBA00010388"/>
    </source>
</evidence>
<comment type="similarity">
    <text evidence="2">Belongs to the CPA3 antiporters (TC 2.A.63) subunit C family.</text>
</comment>
<keyword evidence="6 7" id="KW-0472">Membrane</keyword>
<dbReference type="PANTHER" id="PTHR34583">
    <property type="entry name" value="ANTIPORTER SUBUNIT MNHC2-RELATED"/>
    <property type="match status" value="1"/>
</dbReference>
<evidence type="ECO:0000256" key="4">
    <source>
        <dbReference type="ARBA" id="ARBA00022692"/>
    </source>
</evidence>
<feature type="transmembrane region" description="Helical" evidence="7">
    <location>
        <begin position="71"/>
        <end position="96"/>
    </location>
</feature>
<evidence type="ECO:0000256" key="1">
    <source>
        <dbReference type="ARBA" id="ARBA00004651"/>
    </source>
</evidence>
<dbReference type="Gene3D" id="1.10.287.3510">
    <property type="match status" value="1"/>
</dbReference>
<sequence>MSANLTLLIVVGVLVACGVYLLLERTVTKMLLGILLFSNAVNLLILTMGGPDGAAPIRGTDDIAHSTMADPLAQALVLTAIVITMGVSAFVLALAYRSYILTTSEKVENDPEDVGIAARRPEEPEE</sequence>
<comment type="subcellular location">
    <subcellularLocation>
        <location evidence="1">Cell membrane</location>
        <topology evidence="1">Multi-pass membrane protein</topology>
    </subcellularLocation>
</comment>
<evidence type="ECO:0000256" key="7">
    <source>
        <dbReference type="SAM" id="Phobius"/>
    </source>
</evidence>